<dbReference type="STRING" id="49186.SAMN05421647_102224"/>
<accession>A0A1N6Q3M0</accession>
<keyword evidence="2" id="KW-1185">Reference proteome</keyword>
<dbReference type="InterPro" id="IPR009493">
    <property type="entry name" value="P2_GpE"/>
</dbReference>
<dbReference type="EMBL" id="FTMN01000002">
    <property type="protein sequence ID" value="SIQ11059.1"/>
    <property type="molecule type" value="Genomic_DNA"/>
</dbReference>
<dbReference type="Proteomes" id="UP000186895">
    <property type="component" value="Unassembled WGS sequence"/>
</dbReference>
<gene>
    <name evidence="1" type="ORF">SAMN05421647_102224</name>
</gene>
<protein>
    <submittedName>
        <fullName evidence="1">Phage P2 GpE</fullName>
    </submittedName>
</protein>
<dbReference type="AlphaFoldDB" id="A0A1N6Q3M0"/>
<sequence length="33" mass="4171">MVFHWRPCDMDGMELVELMDWREKARKRWESDS</sequence>
<name>A0A1N6Q3M0_9GAMM</name>
<evidence type="ECO:0000313" key="2">
    <source>
        <dbReference type="Proteomes" id="UP000186895"/>
    </source>
</evidence>
<dbReference type="Pfam" id="PF06528">
    <property type="entry name" value="Phage_P2_GpE"/>
    <property type="match status" value="1"/>
</dbReference>
<organism evidence="1 2">
    <name type="scientific">Marinobacterium stanieri</name>
    <dbReference type="NCBI Taxonomy" id="49186"/>
    <lineage>
        <taxon>Bacteria</taxon>
        <taxon>Pseudomonadati</taxon>
        <taxon>Pseudomonadota</taxon>
        <taxon>Gammaproteobacteria</taxon>
        <taxon>Oceanospirillales</taxon>
        <taxon>Oceanospirillaceae</taxon>
        <taxon>Marinobacterium</taxon>
    </lineage>
</organism>
<reference evidence="1 2" key="1">
    <citation type="submission" date="2017-01" db="EMBL/GenBank/DDBJ databases">
        <authorList>
            <person name="Mah S.A."/>
            <person name="Swanson W.J."/>
            <person name="Moy G.W."/>
            <person name="Vacquier V.D."/>
        </authorList>
    </citation>
    <scope>NUCLEOTIDE SEQUENCE [LARGE SCALE GENOMIC DNA]</scope>
    <source>
        <strain evidence="1 2">DSM 7027</strain>
    </source>
</reference>
<proteinExistence type="predicted"/>
<evidence type="ECO:0000313" key="1">
    <source>
        <dbReference type="EMBL" id="SIQ11059.1"/>
    </source>
</evidence>